<accession>A0A2P5CWA9</accession>
<dbReference type="InParanoid" id="A0A2P5CWA9"/>
<keyword evidence="3" id="KW-1185">Reference proteome</keyword>
<evidence type="ECO:0000313" key="3">
    <source>
        <dbReference type="Proteomes" id="UP000237000"/>
    </source>
</evidence>
<keyword evidence="1" id="KW-0812">Transmembrane</keyword>
<dbReference type="Proteomes" id="UP000237000">
    <property type="component" value="Unassembled WGS sequence"/>
</dbReference>
<dbReference type="AlphaFoldDB" id="A0A2P5CWA9"/>
<keyword evidence="1" id="KW-1133">Transmembrane helix</keyword>
<proteinExistence type="predicted"/>
<feature type="transmembrane region" description="Helical" evidence="1">
    <location>
        <begin position="6"/>
        <end position="26"/>
    </location>
</feature>
<gene>
    <name evidence="2" type="ORF">TorRG33x02_270980</name>
</gene>
<sequence>SCSCLLNRFSTLCWCITTYIYIYIYIHTHSPPFIIRVLFWYDIVYFALLFWDFDQVHKTHESHPKQAEITSFFRFRENKNT</sequence>
<protein>
    <submittedName>
        <fullName evidence="2">Uncharacterized protein</fullName>
    </submittedName>
</protein>
<keyword evidence="1" id="KW-0472">Membrane</keyword>
<name>A0A2P5CWA9_TREOI</name>
<organism evidence="2 3">
    <name type="scientific">Trema orientale</name>
    <name type="common">Charcoal tree</name>
    <name type="synonym">Celtis orientalis</name>
    <dbReference type="NCBI Taxonomy" id="63057"/>
    <lineage>
        <taxon>Eukaryota</taxon>
        <taxon>Viridiplantae</taxon>
        <taxon>Streptophyta</taxon>
        <taxon>Embryophyta</taxon>
        <taxon>Tracheophyta</taxon>
        <taxon>Spermatophyta</taxon>
        <taxon>Magnoliopsida</taxon>
        <taxon>eudicotyledons</taxon>
        <taxon>Gunneridae</taxon>
        <taxon>Pentapetalae</taxon>
        <taxon>rosids</taxon>
        <taxon>fabids</taxon>
        <taxon>Rosales</taxon>
        <taxon>Cannabaceae</taxon>
        <taxon>Trema</taxon>
    </lineage>
</organism>
<dbReference type="EMBL" id="JXTC01000321">
    <property type="protein sequence ID" value="PON65332.1"/>
    <property type="molecule type" value="Genomic_DNA"/>
</dbReference>
<evidence type="ECO:0000313" key="2">
    <source>
        <dbReference type="EMBL" id="PON65332.1"/>
    </source>
</evidence>
<feature type="transmembrane region" description="Helical" evidence="1">
    <location>
        <begin position="33"/>
        <end position="51"/>
    </location>
</feature>
<reference evidence="3" key="1">
    <citation type="submission" date="2016-06" db="EMBL/GenBank/DDBJ databases">
        <title>Parallel loss of symbiosis genes in relatives of nitrogen-fixing non-legume Parasponia.</title>
        <authorList>
            <person name="Van Velzen R."/>
            <person name="Holmer R."/>
            <person name="Bu F."/>
            <person name="Rutten L."/>
            <person name="Van Zeijl A."/>
            <person name="Liu W."/>
            <person name="Santuari L."/>
            <person name="Cao Q."/>
            <person name="Sharma T."/>
            <person name="Shen D."/>
            <person name="Roswanjaya Y."/>
            <person name="Wardhani T."/>
            <person name="Kalhor M.S."/>
            <person name="Jansen J."/>
            <person name="Van den Hoogen J."/>
            <person name="Gungor B."/>
            <person name="Hartog M."/>
            <person name="Hontelez J."/>
            <person name="Verver J."/>
            <person name="Yang W.-C."/>
            <person name="Schijlen E."/>
            <person name="Repin R."/>
            <person name="Schilthuizen M."/>
            <person name="Schranz E."/>
            <person name="Heidstra R."/>
            <person name="Miyata K."/>
            <person name="Fedorova E."/>
            <person name="Kohlen W."/>
            <person name="Bisseling T."/>
            <person name="Smit S."/>
            <person name="Geurts R."/>
        </authorList>
    </citation>
    <scope>NUCLEOTIDE SEQUENCE [LARGE SCALE GENOMIC DNA]</scope>
    <source>
        <strain evidence="3">cv. RG33-2</strain>
    </source>
</reference>
<feature type="non-terminal residue" evidence="2">
    <location>
        <position position="1"/>
    </location>
</feature>
<comment type="caution">
    <text evidence="2">The sequence shown here is derived from an EMBL/GenBank/DDBJ whole genome shotgun (WGS) entry which is preliminary data.</text>
</comment>
<evidence type="ECO:0000256" key="1">
    <source>
        <dbReference type="SAM" id="Phobius"/>
    </source>
</evidence>